<evidence type="ECO:0000313" key="2">
    <source>
        <dbReference type="Proteomes" id="UP001208570"/>
    </source>
</evidence>
<name>A0AAD9JCT3_9ANNE</name>
<dbReference type="AlphaFoldDB" id="A0AAD9JCT3"/>
<accession>A0AAD9JCT3</accession>
<reference evidence="1" key="1">
    <citation type="journal article" date="2023" name="Mol. Biol. Evol.">
        <title>Third-Generation Sequencing Reveals the Adaptive Role of the Epigenome in Three Deep-Sea Polychaetes.</title>
        <authorList>
            <person name="Perez M."/>
            <person name="Aroh O."/>
            <person name="Sun Y."/>
            <person name="Lan Y."/>
            <person name="Juniper S.K."/>
            <person name="Young C.R."/>
            <person name="Angers B."/>
            <person name="Qian P.Y."/>
        </authorList>
    </citation>
    <scope>NUCLEOTIDE SEQUENCE</scope>
    <source>
        <strain evidence="1">P08H-3</strain>
    </source>
</reference>
<dbReference type="EMBL" id="JAODUP010000406">
    <property type="protein sequence ID" value="KAK2150422.1"/>
    <property type="molecule type" value="Genomic_DNA"/>
</dbReference>
<organism evidence="1 2">
    <name type="scientific">Paralvinella palmiformis</name>
    <dbReference type="NCBI Taxonomy" id="53620"/>
    <lineage>
        <taxon>Eukaryota</taxon>
        <taxon>Metazoa</taxon>
        <taxon>Spiralia</taxon>
        <taxon>Lophotrochozoa</taxon>
        <taxon>Annelida</taxon>
        <taxon>Polychaeta</taxon>
        <taxon>Sedentaria</taxon>
        <taxon>Canalipalpata</taxon>
        <taxon>Terebellida</taxon>
        <taxon>Terebelliformia</taxon>
        <taxon>Alvinellidae</taxon>
        <taxon>Paralvinella</taxon>
    </lineage>
</organism>
<evidence type="ECO:0000313" key="1">
    <source>
        <dbReference type="EMBL" id="KAK2150422.1"/>
    </source>
</evidence>
<keyword evidence="2" id="KW-1185">Reference proteome</keyword>
<gene>
    <name evidence="1" type="ORF">LSH36_406g02072</name>
</gene>
<comment type="caution">
    <text evidence="1">The sequence shown here is derived from an EMBL/GenBank/DDBJ whole genome shotgun (WGS) entry which is preliminary data.</text>
</comment>
<dbReference type="Proteomes" id="UP001208570">
    <property type="component" value="Unassembled WGS sequence"/>
</dbReference>
<sequence>MYELRTNRTTVSIFGVLCEYLTHAVLVEDAIAAHDASTIRQRPRPAQAMVVLHLPDNISTTSGTVLASQPVHAIGPLIHAVKVKLALSDG</sequence>
<protein>
    <submittedName>
        <fullName evidence="1">Uncharacterized protein</fullName>
    </submittedName>
</protein>
<proteinExistence type="predicted"/>